<keyword evidence="1" id="KW-1133">Transmembrane helix</keyword>
<dbReference type="EMBL" id="UZAH01035507">
    <property type="protein sequence ID" value="VDP41124.1"/>
    <property type="molecule type" value="Genomic_DNA"/>
</dbReference>
<dbReference type="Proteomes" id="UP000050761">
    <property type="component" value="Unassembled WGS sequence"/>
</dbReference>
<dbReference type="AlphaFoldDB" id="A0A183GM88"/>
<evidence type="ECO:0000313" key="3">
    <source>
        <dbReference type="Proteomes" id="UP000050761"/>
    </source>
</evidence>
<dbReference type="GO" id="GO:0000281">
    <property type="term" value="P:mitotic cytokinesis"/>
    <property type="evidence" value="ECO:0007669"/>
    <property type="project" value="TreeGrafter"/>
</dbReference>
<feature type="transmembrane region" description="Helical" evidence="1">
    <location>
        <begin position="106"/>
        <end position="124"/>
    </location>
</feature>
<name>A0A183GM88_HELPZ</name>
<reference evidence="4" key="2">
    <citation type="submission" date="2019-09" db="UniProtKB">
        <authorList>
            <consortium name="WormBaseParasite"/>
        </authorList>
    </citation>
    <scope>IDENTIFICATION</scope>
</reference>
<proteinExistence type="predicted"/>
<protein>
    <submittedName>
        <fullName evidence="4">Protein JTB</fullName>
    </submittedName>
</protein>
<dbReference type="GO" id="GO:0030496">
    <property type="term" value="C:midbody"/>
    <property type="evidence" value="ECO:0007669"/>
    <property type="project" value="TreeGrafter"/>
</dbReference>
<dbReference type="PANTHER" id="PTHR13041:SF3">
    <property type="entry name" value="PROTEIN JTB"/>
    <property type="match status" value="1"/>
</dbReference>
<dbReference type="OrthoDB" id="5971907at2759"/>
<accession>A0A183GM88</accession>
<dbReference type="Pfam" id="PF05439">
    <property type="entry name" value="JTB"/>
    <property type="match status" value="1"/>
</dbReference>
<dbReference type="GO" id="GO:0016020">
    <property type="term" value="C:membrane"/>
    <property type="evidence" value="ECO:0007669"/>
    <property type="project" value="InterPro"/>
</dbReference>
<evidence type="ECO:0000256" key="1">
    <source>
        <dbReference type="SAM" id="Phobius"/>
    </source>
</evidence>
<evidence type="ECO:0000313" key="4">
    <source>
        <dbReference type="WBParaSite" id="HPBE_0002380801-mRNA-1"/>
    </source>
</evidence>
<dbReference type="Gene3D" id="3.30.720.220">
    <property type="match status" value="1"/>
</dbReference>
<dbReference type="GO" id="GO:0005737">
    <property type="term" value="C:cytoplasm"/>
    <property type="evidence" value="ECO:0007669"/>
    <property type="project" value="TreeGrafter"/>
</dbReference>
<keyword evidence="3" id="KW-1185">Reference proteome</keyword>
<dbReference type="PANTHER" id="PTHR13041">
    <property type="entry name" value="JTB PROTEIN-RELATED"/>
    <property type="match status" value="1"/>
</dbReference>
<reference evidence="2 3" key="1">
    <citation type="submission" date="2018-11" db="EMBL/GenBank/DDBJ databases">
        <authorList>
            <consortium name="Pathogen Informatics"/>
        </authorList>
    </citation>
    <scope>NUCLEOTIDE SEQUENCE [LARGE SCALE GENOMIC DNA]</scope>
</reference>
<sequence>MPDFSVSKRLFSFVIALLCFSIIVVFMEEYAGDGLSSDGTSSDDCWKHEQVVVLDSCVRCSDFETRALKAKHCVATGFFDRVNCTDSGTVALRPCDRKPDADVTTFHLFAFLNFVLIPVSYLVTRKRMTEANQLAYTRVAQFFEPA</sequence>
<evidence type="ECO:0000313" key="2">
    <source>
        <dbReference type="EMBL" id="VDP41124.1"/>
    </source>
</evidence>
<organism evidence="3 4">
    <name type="scientific">Heligmosomoides polygyrus</name>
    <name type="common">Parasitic roundworm</name>
    <dbReference type="NCBI Taxonomy" id="6339"/>
    <lineage>
        <taxon>Eukaryota</taxon>
        <taxon>Metazoa</taxon>
        <taxon>Ecdysozoa</taxon>
        <taxon>Nematoda</taxon>
        <taxon>Chromadorea</taxon>
        <taxon>Rhabditida</taxon>
        <taxon>Rhabditina</taxon>
        <taxon>Rhabditomorpha</taxon>
        <taxon>Strongyloidea</taxon>
        <taxon>Heligmosomidae</taxon>
        <taxon>Heligmosomoides</taxon>
    </lineage>
</organism>
<dbReference type="GO" id="GO:0005813">
    <property type="term" value="C:centrosome"/>
    <property type="evidence" value="ECO:0007669"/>
    <property type="project" value="TreeGrafter"/>
</dbReference>
<accession>A0A3P8E9B3</accession>
<dbReference type="WBParaSite" id="HPBE_0002380801-mRNA-1">
    <property type="protein sequence ID" value="HPBE_0002380801-mRNA-1"/>
    <property type="gene ID" value="HPBE_0002380801"/>
</dbReference>
<gene>
    <name evidence="2" type="ORF">HPBE_LOCUS23807</name>
</gene>
<keyword evidence="1" id="KW-0472">Membrane</keyword>
<feature type="transmembrane region" description="Helical" evidence="1">
    <location>
        <begin position="10"/>
        <end position="27"/>
    </location>
</feature>
<keyword evidence="1" id="KW-0812">Transmembrane</keyword>
<dbReference type="GO" id="GO:0005819">
    <property type="term" value="C:spindle"/>
    <property type="evidence" value="ECO:0007669"/>
    <property type="project" value="TreeGrafter"/>
</dbReference>
<dbReference type="InterPro" id="IPR008657">
    <property type="entry name" value="JTB"/>
</dbReference>